<dbReference type="SMART" id="SM01245">
    <property type="entry name" value="Jag_N"/>
    <property type="match status" value="1"/>
</dbReference>
<dbReference type="Pfam" id="PF14804">
    <property type="entry name" value="Jag_N"/>
    <property type="match status" value="1"/>
</dbReference>
<evidence type="ECO:0000313" key="8">
    <source>
        <dbReference type="EMBL" id="MDC7226121.1"/>
    </source>
</evidence>
<dbReference type="InterPro" id="IPR034079">
    <property type="entry name" value="R3H_KhpB"/>
</dbReference>
<dbReference type="InterPro" id="IPR039247">
    <property type="entry name" value="KhpB"/>
</dbReference>
<sequence length="213" mass="24476">MFKEFEGKTEKEAIDKAVEELGIDREEFDVEIVNKQSGIFRKGNVKIKVYIGESEDDNGAVDDFEKKIVEYLETLIEKMGFPGKGKIAFREENKIGIEIESENTGILIGRKGKNLDAIQLIMNVYAGRLGSDSRVIIDAENYRERREENLVRMARKSAEQVRRTQGSRLLEPMNPFERRLVHTTLNELTDIDTISEGDGLYKQIRVLYRGDVR</sequence>
<evidence type="ECO:0000256" key="4">
    <source>
        <dbReference type="ARBA" id="ARBA00023186"/>
    </source>
</evidence>
<dbReference type="Gene3D" id="3.30.30.80">
    <property type="entry name" value="probable RNA-binding protein from clostridium symbiosum atcc 14940"/>
    <property type="match status" value="1"/>
</dbReference>
<dbReference type="InterPro" id="IPR032782">
    <property type="entry name" value="KhpB_N"/>
</dbReference>
<evidence type="ECO:0000256" key="1">
    <source>
        <dbReference type="ARBA" id="ARBA00022490"/>
    </source>
</evidence>
<dbReference type="Pfam" id="PF13083">
    <property type="entry name" value="KH_KhpA-B"/>
    <property type="match status" value="1"/>
</dbReference>
<keyword evidence="2 6" id="KW-0694">RNA-binding</keyword>
<evidence type="ECO:0000259" key="7">
    <source>
        <dbReference type="PROSITE" id="PS51061"/>
    </source>
</evidence>
<dbReference type="InterPro" id="IPR038247">
    <property type="entry name" value="Jag_N_dom_sf"/>
</dbReference>
<dbReference type="PANTHER" id="PTHR35800:SF1">
    <property type="entry name" value="RNA-BINDING PROTEIN KHPB"/>
    <property type="match status" value="1"/>
</dbReference>
<dbReference type="NCBIfam" id="NF041568">
    <property type="entry name" value="Jag_EloR"/>
    <property type="match status" value="1"/>
</dbReference>
<dbReference type="Gene3D" id="3.30.300.20">
    <property type="match status" value="1"/>
</dbReference>
<comment type="subunit">
    <text evidence="6">Forms a complex with KhpA.</text>
</comment>
<evidence type="ECO:0000256" key="6">
    <source>
        <dbReference type="HAMAP-Rule" id="MF_00867"/>
    </source>
</evidence>
<keyword evidence="5 6" id="KW-0961">Cell wall biogenesis/degradation</keyword>
<dbReference type="GO" id="GO:0003723">
    <property type="term" value="F:RNA binding"/>
    <property type="evidence" value="ECO:0007669"/>
    <property type="project" value="UniProtKB-UniRule"/>
</dbReference>
<dbReference type="InterPro" id="IPR038008">
    <property type="entry name" value="Jag_KH"/>
</dbReference>
<comment type="function">
    <text evidence="6">A probable RNA chaperone. Forms a complex with KhpA which binds to cellular RNA and controls its expression. Plays a role in peptidoglycan (PG) homeostasis and cell length regulation.</text>
</comment>
<dbReference type="CDD" id="cd02414">
    <property type="entry name" value="KH-II_Jag"/>
    <property type="match status" value="1"/>
</dbReference>
<dbReference type="CDD" id="cd02644">
    <property type="entry name" value="R3H_jag"/>
    <property type="match status" value="1"/>
</dbReference>
<feature type="domain" description="R3H" evidence="7">
    <location>
        <begin position="144"/>
        <end position="210"/>
    </location>
</feature>
<dbReference type="GO" id="GO:0008360">
    <property type="term" value="P:regulation of cell shape"/>
    <property type="evidence" value="ECO:0007669"/>
    <property type="project" value="UniProtKB-KW"/>
</dbReference>
<accession>A0AAJ1IEX7</accession>
<comment type="domain">
    <text evidence="6">Has an N-terminal Jag-N domain and 2 RNA-binding domains (KH and R3H).</text>
</comment>
<dbReference type="Gene3D" id="3.30.1370.50">
    <property type="entry name" value="R3H-like domain"/>
    <property type="match status" value="1"/>
</dbReference>
<comment type="caution">
    <text evidence="8">The sequence shown here is derived from an EMBL/GenBank/DDBJ whole genome shotgun (WGS) entry which is preliminary data.</text>
</comment>
<name>A0AAJ1IEX7_9SPIO</name>
<dbReference type="Proteomes" id="UP001221217">
    <property type="component" value="Unassembled WGS sequence"/>
</dbReference>
<comment type="subcellular location">
    <subcellularLocation>
        <location evidence="6">Cytoplasm</location>
    </subcellularLocation>
</comment>
<proteinExistence type="inferred from homology"/>
<keyword evidence="4 6" id="KW-0143">Chaperone</keyword>
<dbReference type="AlphaFoldDB" id="A0AAJ1IEX7"/>
<dbReference type="SUPFAM" id="SSF82708">
    <property type="entry name" value="R3H domain"/>
    <property type="match status" value="1"/>
</dbReference>
<dbReference type="PANTHER" id="PTHR35800">
    <property type="entry name" value="PROTEIN JAG"/>
    <property type="match status" value="1"/>
</dbReference>
<dbReference type="GO" id="GO:0071555">
    <property type="term" value="P:cell wall organization"/>
    <property type="evidence" value="ECO:0007669"/>
    <property type="project" value="UniProtKB-KW"/>
</dbReference>
<dbReference type="Pfam" id="PF01424">
    <property type="entry name" value="R3H"/>
    <property type="match status" value="1"/>
</dbReference>
<dbReference type="GO" id="GO:0009252">
    <property type="term" value="P:peptidoglycan biosynthetic process"/>
    <property type="evidence" value="ECO:0007669"/>
    <property type="project" value="UniProtKB-UniRule"/>
</dbReference>
<dbReference type="HAMAP" id="MF_00867">
    <property type="entry name" value="KhpB"/>
    <property type="match status" value="1"/>
</dbReference>
<dbReference type="EMBL" id="JAQQAL010000011">
    <property type="protein sequence ID" value="MDC7226121.1"/>
    <property type="molecule type" value="Genomic_DNA"/>
</dbReference>
<dbReference type="InterPro" id="IPR001374">
    <property type="entry name" value="R3H_dom"/>
</dbReference>
<protein>
    <recommendedName>
        <fullName evidence="6">RNA-binding protein KhpB</fullName>
    </recommendedName>
    <alternativeName>
        <fullName evidence="6">RNA-binding protein EloR</fullName>
    </alternativeName>
</protein>
<comment type="similarity">
    <text evidence="6">Belongs to the KhpB RNA-binding protein family.</text>
</comment>
<gene>
    <name evidence="6" type="primary">khpB</name>
    <name evidence="6" type="synonym">eloR</name>
    <name evidence="8" type="ORF">PQJ61_05080</name>
</gene>
<dbReference type="SMART" id="SM00393">
    <property type="entry name" value="R3H"/>
    <property type="match status" value="1"/>
</dbReference>
<dbReference type="PROSITE" id="PS50084">
    <property type="entry name" value="KH_TYPE_1"/>
    <property type="match status" value="1"/>
</dbReference>
<dbReference type="GO" id="GO:0005737">
    <property type="term" value="C:cytoplasm"/>
    <property type="evidence" value="ECO:0007669"/>
    <property type="project" value="UniProtKB-SubCell"/>
</dbReference>
<evidence type="ECO:0000256" key="2">
    <source>
        <dbReference type="ARBA" id="ARBA00022884"/>
    </source>
</evidence>
<comment type="caution">
    <text evidence="6">Lacks conserved residue(s) required for the propagation of feature annotation.</text>
</comment>
<evidence type="ECO:0000256" key="3">
    <source>
        <dbReference type="ARBA" id="ARBA00022960"/>
    </source>
</evidence>
<dbReference type="PROSITE" id="PS51061">
    <property type="entry name" value="R3H"/>
    <property type="match status" value="1"/>
</dbReference>
<dbReference type="InterPro" id="IPR036867">
    <property type="entry name" value="R3H_dom_sf"/>
</dbReference>
<dbReference type="InterPro" id="IPR015946">
    <property type="entry name" value="KH_dom-like_a/b"/>
</dbReference>
<evidence type="ECO:0000256" key="5">
    <source>
        <dbReference type="ARBA" id="ARBA00023316"/>
    </source>
</evidence>
<keyword evidence="3 6" id="KW-0133">Cell shape</keyword>
<organism evidence="8 9">
    <name type="scientific">Candidatus Thalassospirochaeta sargassi</name>
    <dbReference type="NCBI Taxonomy" id="3119039"/>
    <lineage>
        <taxon>Bacteria</taxon>
        <taxon>Pseudomonadati</taxon>
        <taxon>Spirochaetota</taxon>
        <taxon>Spirochaetia</taxon>
        <taxon>Spirochaetales</taxon>
        <taxon>Spirochaetaceae</taxon>
        <taxon>Candidatus Thalassospirochaeta</taxon>
    </lineage>
</organism>
<reference evidence="8 9" key="1">
    <citation type="submission" date="2022-12" db="EMBL/GenBank/DDBJ databases">
        <title>Metagenome assembled genome from gulf of manar.</title>
        <authorList>
            <person name="Kohli P."/>
            <person name="Pk S."/>
            <person name="Venkata Ramana C."/>
            <person name="Sasikala C."/>
        </authorList>
    </citation>
    <scope>NUCLEOTIDE SEQUENCE [LARGE SCALE GENOMIC DNA]</scope>
    <source>
        <strain evidence="8">JB008</strain>
    </source>
</reference>
<evidence type="ECO:0000313" key="9">
    <source>
        <dbReference type="Proteomes" id="UP001221217"/>
    </source>
</evidence>
<keyword evidence="1 6" id="KW-0963">Cytoplasm</keyword>